<name>Q2Z0C6_9BACT</name>
<feature type="region of interest" description="Disordered" evidence="1">
    <location>
        <begin position="451"/>
        <end position="470"/>
    </location>
</feature>
<feature type="region of interest" description="Disordered" evidence="1">
    <location>
        <begin position="229"/>
        <end position="259"/>
    </location>
</feature>
<feature type="region of interest" description="Disordered" evidence="1">
    <location>
        <begin position="84"/>
        <end position="141"/>
    </location>
</feature>
<feature type="compositionally biased region" description="Low complexity" evidence="1">
    <location>
        <begin position="91"/>
        <end position="108"/>
    </location>
</feature>
<evidence type="ECO:0000256" key="1">
    <source>
        <dbReference type="SAM" id="MobiDB-lite"/>
    </source>
</evidence>
<proteinExistence type="predicted"/>
<evidence type="ECO:0000313" key="2">
    <source>
        <dbReference type="EMBL" id="CAI78474.1"/>
    </source>
</evidence>
<organism evidence="2">
    <name type="scientific">uncultured Latescibacterota bacterium</name>
    <dbReference type="NCBI Taxonomy" id="199737"/>
    <lineage>
        <taxon>Bacteria</taxon>
        <taxon>Pseudomonadati</taxon>
        <taxon>Candidatus Latescibacterota</taxon>
        <taxon>environmental samples</taxon>
    </lineage>
</organism>
<accession>Q2Z0C6</accession>
<feature type="compositionally biased region" description="Basic and acidic residues" evidence="1">
    <location>
        <begin position="109"/>
        <end position="119"/>
    </location>
</feature>
<sequence length="470" mass="48895">MDLRDGGHGHLRSHGGRGGLSSSVAAQRRTRDVHGLRVGCGAGPLARRACRRHGHGHLLRHQSIRLGARRPDDVRGANRGVGIHGGHGGCRRPAVARPRAAAGSPASCGRDRFRADRGLSGRGHRRTRCYESGVPHRRPGSAPVERLLLRSPSRVQHRPVRGAGADGPAQGRAAGRSTLVAVPRGAGATRARGRRGERMTRARRLTCLLLAALLASSAQAVARLAPTGGAEPDTFAQTPADSSAEAFGAPSREPAPGGDVRRVGVSGMEAVLAPVRSVRLVGSGWNGHRAAFARGVLPAAMTDVTLRGRWAGDWVDGGLDLLAAWAPSERVRLVPSGHDLSLWPVLTAEWPDVRLGGGSPLAVDVRPLRRPGTVPFSRLSAASGSFGRSLLGAEFSRGYSGGSAITGFYETEDGGAPSAGGRYGIDRAGGAALLDLSGEWTVEVGGARAEVDRALPAPDGSAASSKTDRW</sequence>
<dbReference type="AlphaFoldDB" id="Q2Z0C6"/>
<feature type="non-terminal residue" evidence="2">
    <location>
        <position position="470"/>
    </location>
</feature>
<dbReference type="EMBL" id="AJ937760">
    <property type="protein sequence ID" value="CAI78474.1"/>
    <property type="molecule type" value="Genomic_DNA"/>
</dbReference>
<protein>
    <submittedName>
        <fullName evidence="2">Uncharacterized protein</fullName>
    </submittedName>
</protein>
<feature type="region of interest" description="Disordered" evidence="1">
    <location>
        <begin position="154"/>
        <end position="175"/>
    </location>
</feature>
<reference evidence="2" key="1">
    <citation type="journal article" date="2005" name="Environ. Microbiol.">
        <title>Lateral gene transfer and phylogenetic assignment of environmental fosmid clones.</title>
        <authorList>
            <person name="Nesbo C.L."/>
            <person name="Boucher Y."/>
            <person name="Dlutek M."/>
            <person name="Doolittle F.W."/>
        </authorList>
    </citation>
    <scope>NUCLEOTIDE SEQUENCE</scope>
</reference>
<feature type="region of interest" description="Disordered" evidence="1">
    <location>
        <begin position="1"/>
        <end position="30"/>
    </location>
</feature>